<accession>A0A3A8MPP2</accession>
<name>A0A3A8MPP2_9BACT</name>
<proteinExistence type="predicted"/>
<comment type="caution">
    <text evidence="2">The sequence shown here is derived from an EMBL/GenBank/DDBJ whole genome shotgun (WGS) entry which is preliminary data.</text>
</comment>
<feature type="signal peptide" evidence="1">
    <location>
        <begin position="1"/>
        <end position="24"/>
    </location>
</feature>
<keyword evidence="1" id="KW-0732">Signal</keyword>
<evidence type="ECO:0008006" key="4">
    <source>
        <dbReference type="Google" id="ProtNLM"/>
    </source>
</evidence>
<protein>
    <recommendedName>
        <fullName evidence="4">Lipoprotein</fullName>
    </recommendedName>
</protein>
<dbReference type="OrthoDB" id="5494778at2"/>
<dbReference type="Proteomes" id="UP000273405">
    <property type="component" value="Unassembled WGS sequence"/>
</dbReference>
<gene>
    <name evidence="2" type="ORF">D7X12_39565</name>
</gene>
<evidence type="ECO:0000256" key="1">
    <source>
        <dbReference type="SAM" id="SignalP"/>
    </source>
</evidence>
<organism evidence="2 3">
    <name type="scientific">Corallococcus sicarius</name>
    <dbReference type="NCBI Taxonomy" id="2316726"/>
    <lineage>
        <taxon>Bacteria</taxon>
        <taxon>Pseudomonadati</taxon>
        <taxon>Myxococcota</taxon>
        <taxon>Myxococcia</taxon>
        <taxon>Myxococcales</taxon>
        <taxon>Cystobacterineae</taxon>
        <taxon>Myxococcaceae</taxon>
        <taxon>Corallococcus</taxon>
    </lineage>
</organism>
<evidence type="ECO:0000313" key="3">
    <source>
        <dbReference type="Proteomes" id="UP000273405"/>
    </source>
</evidence>
<sequence>MSIKLTGRLVVAALLSLTAAGCQGEEAQTPAGDSLSSQEAKVEQQCVEGFNGIKNCATGSAVLARTGKGIAVSGLKDVRADGFSSQFPRSTSWNLQADIGGLGVTKQGFTLAARDGDQVVSALRVGLGEGDRVVLAPTFTGGSTPSAYRVNLYQNGRLMLSQQHPWEYGGVNSEWYNIHIRLTRIDIGFKNHNSTSMFDTIRDGACLWSFRGAPGAFSLDADGKPVSGDYLEIVEEVEDGHYPYTGFSSIDVKASASDFTVLGESTVQGK</sequence>
<evidence type="ECO:0000313" key="2">
    <source>
        <dbReference type="EMBL" id="RKH29542.1"/>
    </source>
</evidence>
<dbReference type="AlphaFoldDB" id="A0A3A8MPP2"/>
<dbReference type="EMBL" id="RAWG01000499">
    <property type="protein sequence ID" value="RKH29542.1"/>
    <property type="molecule type" value="Genomic_DNA"/>
</dbReference>
<reference evidence="3" key="1">
    <citation type="submission" date="2018-09" db="EMBL/GenBank/DDBJ databases">
        <authorList>
            <person name="Livingstone P.G."/>
            <person name="Whitworth D.E."/>
        </authorList>
    </citation>
    <scope>NUCLEOTIDE SEQUENCE [LARGE SCALE GENOMIC DNA]</scope>
    <source>
        <strain evidence="3">CA040B</strain>
    </source>
</reference>
<feature type="chain" id="PRO_5017181427" description="Lipoprotein" evidence="1">
    <location>
        <begin position="25"/>
        <end position="270"/>
    </location>
</feature>
<dbReference type="PROSITE" id="PS51257">
    <property type="entry name" value="PROKAR_LIPOPROTEIN"/>
    <property type="match status" value="1"/>
</dbReference>
<keyword evidence="3" id="KW-1185">Reference proteome</keyword>
<dbReference type="RefSeq" id="WP_120630320.1">
    <property type="nucleotide sequence ID" value="NZ_RAWG01000499.1"/>
</dbReference>